<dbReference type="EMBL" id="ML992722">
    <property type="protein sequence ID" value="KAF2206374.1"/>
    <property type="molecule type" value="Genomic_DNA"/>
</dbReference>
<keyword evidence="3" id="KW-1185">Reference proteome</keyword>
<name>A0A6A6EZ44_9PEZI</name>
<proteinExistence type="predicted"/>
<evidence type="ECO:0000313" key="2">
    <source>
        <dbReference type="EMBL" id="KAF2206374.1"/>
    </source>
</evidence>
<accession>A0A6A6EZ44</accession>
<sequence length="88" mass="9437">MHEDRCMLPLPTSRRMRSPPALCEQQLAGQSRARDCRDCEGTDKPKKPAARTTSAKAAPPPAEALTTTATPAERSERITSASGGTDNE</sequence>
<feature type="compositionally biased region" description="Low complexity" evidence="1">
    <location>
        <begin position="50"/>
        <end position="72"/>
    </location>
</feature>
<evidence type="ECO:0000256" key="1">
    <source>
        <dbReference type="SAM" id="MobiDB-lite"/>
    </source>
</evidence>
<feature type="compositionally biased region" description="Basic and acidic residues" evidence="1">
    <location>
        <begin position="32"/>
        <end position="46"/>
    </location>
</feature>
<evidence type="ECO:0000313" key="3">
    <source>
        <dbReference type="Proteomes" id="UP000799539"/>
    </source>
</evidence>
<reference evidence="2" key="1">
    <citation type="journal article" date="2020" name="Stud. Mycol.">
        <title>101 Dothideomycetes genomes: a test case for predicting lifestyles and emergence of pathogens.</title>
        <authorList>
            <person name="Haridas S."/>
            <person name="Albert R."/>
            <person name="Binder M."/>
            <person name="Bloem J."/>
            <person name="Labutti K."/>
            <person name="Salamov A."/>
            <person name="Andreopoulos B."/>
            <person name="Baker S."/>
            <person name="Barry K."/>
            <person name="Bills G."/>
            <person name="Bluhm B."/>
            <person name="Cannon C."/>
            <person name="Castanera R."/>
            <person name="Culley D."/>
            <person name="Daum C."/>
            <person name="Ezra D."/>
            <person name="Gonzalez J."/>
            <person name="Henrissat B."/>
            <person name="Kuo A."/>
            <person name="Liang C."/>
            <person name="Lipzen A."/>
            <person name="Lutzoni F."/>
            <person name="Magnuson J."/>
            <person name="Mondo S."/>
            <person name="Nolan M."/>
            <person name="Ohm R."/>
            <person name="Pangilinan J."/>
            <person name="Park H.-J."/>
            <person name="Ramirez L."/>
            <person name="Alfaro M."/>
            <person name="Sun H."/>
            <person name="Tritt A."/>
            <person name="Yoshinaga Y."/>
            <person name="Zwiers L.-H."/>
            <person name="Turgeon B."/>
            <person name="Goodwin S."/>
            <person name="Spatafora J."/>
            <person name="Crous P."/>
            <person name="Grigoriev I."/>
        </authorList>
    </citation>
    <scope>NUCLEOTIDE SEQUENCE</scope>
    <source>
        <strain evidence="2">SCOH1-5</strain>
    </source>
</reference>
<dbReference type="Proteomes" id="UP000799539">
    <property type="component" value="Unassembled WGS sequence"/>
</dbReference>
<feature type="compositionally biased region" description="Polar residues" evidence="1">
    <location>
        <begin position="78"/>
        <end position="88"/>
    </location>
</feature>
<organism evidence="2 3">
    <name type="scientific">Cercospora zeae-maydis SCOH1-5</name>
    <dbReference type="NCBI Taxonomy" id="717836"/>
    <lineage>
        <taxon>Eukaryota</taxon>
        <taxon>Fungi</taxon>
        <taxon>Dikarya</taxon>
        <taxon>Ascomycota</taxon>
        <taxon>Pezizomycotina</taxon>
        <taxon>Dothideomycetes</taxon>
        <taxon>Dothideomycetidae</taxon>
        <taxon>Mycosphaerellales</taxon>
        <taxon>Mycosphaerellaceae</taxon>
        <taxon>Cercospora</taxon>
    </lineage>
</organism>
<protein>
    <submittedName>
        <fullName evidence="2">Uncharacterized protein</fullName>
    </submittedName>
</protein>
<gene>
    <name evidence="2" type="ORF">CERZMDRAFT_115743</name>
</gene>
<dbReference type="AlphaFoldDB" id="A0A6A6EZ44"/>
<feature type="region of interest" description="Disordered" evidence="1">
    <location>
        <begin position="1"/>
        <end position="88"/>
    </location>
</feature>